<dbReference type="InterPro" id="IPR011333">
    <property type="entry name" value="SKP1/BTB/POZ_sf"/>
</dbReference>
<dbReference type="SUPFAM" id="SSF117281">
    <property type="entry name" value="Kelch motif"/>
    <property type="match status" value="1"/>
</dbReference>
<dbReference type="Pfam" id="PF24681">
    <property type="entry name" value="Kelch_KLHDC2_KLHL20_DRC7"/>
    <property type="match status" value="1"/>
</dbReference>
<evidence type="ECO:0000313" key="4">
    <source>
        <dbReference type="EMBL" id="CAK7920278.1"/>
    </source>
</evidence>
<dbReference type="Gene3D" id="2.120.10.80">
    <property type="entry name" value="Kelch-type beta propeller"/>
    <property type="match status" value="1"/>
</dbReference>
<sequence length="713" mass="81068">MNSYQKGDILEVEKINGSAPMYNFKSTIVSCTGTDYVFLYGGFDELDNLDSNVYLLNTKTRTWEVDDKHPGLYREGHSAVYIGQGNILVFGGIPHDEFPTETSVHSITGNGTRFEKDSLMMVYNIFSRTWVGPPPFALINAPSSRSRHACCLSPDGTKVYISGGLIDSAPLDDLYCYDLVAGSWTGPIVFVSRFNHFISEYEGKVYSFGGLNKDMNHVNHTLTWFDLKDHSVGELVILRQPMVKADSVTDDYEDNFERRALETFFSADYEQIYLDTFRNPAVKLDISVPRSPYSNKEFSISAYDVVDSRFTPLFNSKSLTGFNEEIFLNTWKHSIVSDQEGKLFLIGHPASQMPREESAEESLVDTKLSVMISISLADLGIPNTTLIGDNSNRKNVIGNSLSNDFKNLLLNNEFTDFQILTLTNDTVKEEYNDNPETFENEIELILKDNSYSYSREKFSVIRVHKAILLARWEHFQRVISSGMNETIKDLMFIPEPYMWVQGMIYYLYTNTIEFEPMGLPGYSIIDYSGLLILSHVYSLPELRTKVLQQLYHMANILGTSNANNISETMIELILRVWENVEIAEEPVFLLKITSLIRDRWSTIIRSKIFKELPKESIIRLCQECTAVENNIYESKDSLSEFSRTGSNTPEPDIFRAMNISPLPETPNGRTLRSSHVNSPFLRLVPNTTTHSELRTITNGFPLLSQAYDETATP</sequence>
<dbReference type="InterPro" id="IPR000210">
    <property type="entry name" value="BTB/POZ_dom"/>
</dbReference>
<dbReference type="Gene3D" id="3.30.710.10">
    <property type="entry name" value="Potassium Channel Kv1.1, Chain A"/>
    <property type="match status" value="1"/>
</dbReference>
<dbReference type="PANTHER" id="PTHR23244:SF471">
    <property type="entry name" value="GUANINE NUCLEOTIDE-BINDING PROTEIN SUBUNIT BETA 1-RELATED"/>
    <property type="match status" value="1"/>
</dbReference>
<evidence type="ECO:0000259" key="3">
    <source>
        <dbReference type="PROSITE" id="PS50097"/>
    </source>
</evidence>
<dbReference type="EMBL" id="OZ004260">
    <property type="protein sequence ID" value="CAK7920278.1"/>
    <property type="molecule type" value="Genomic_DNA"/>
</dbReference>
<gene>
    <name evidence="4" type="ORF">CAAN4_H00650</name>
</gene>
<evidence type="ECO:0000313" key="5">
    <source>
        <dbReference type="Proteomes" id="UP001497600"/>
    </source>
</evidence>
<keyword evidence="2" id="KW-0677">Repeat</keyword>
<evidence type="ECO:0000256" key="1">
    <source>
        <dbReference type="ARBA" id="ARBA00022441"/>
    </source>
</evidence>
<dbReference type="Proteomes" id="UP001497600">
    <property type="component" value="Chromosome H"/>
</dbReference>
<organism evidence="4 5">
    <name type="scientific">[Candida] anglica</name>
    <dbReference type="NCBI Taxonomy" id="148631"/>
    <lineage>
        <taxon>Eukaryota</taxon>
        <taxon>Fungi</taxon>
        <taxon>Dikarya</taxon>
        <taxon>Ascomycota</taxon>
        <taxon>Saccharomycotina</taxon>
        <taxon>Pichiomycetes</taxon>
        <taxon>Debaryomycetaceae</taxon>
        <taxon>Kurtzmaniella</taxon>
    </lineage>
</organism>
<keyword evidence="1" id="KW-0880">Kelch repeat</keyword>
<feature type="domain" description="BTB" evidence="3">
    <location>
        <begin position="440"/>
        <end position="516"/>
    </location>
</feature>
<evidence type="ECO:0000256" key="2">
    <source>
        <dbReference type="ARBA" id="ARBA00022737"/>
    </source>
</evidence>
<dbReference type="InterPro" id="IPR015915">
    <property type="entry name" value="Kelch-typ_b-propeller"/>
</dbReference>
<proteinExistence type="predicted"/>
<keyword evidence="5" id="KW-1185">Reference proteome</keyword>
<dbReference type="PROSITE" id="PS50097">
    <property type="entry name" value="BTB"/>
    <property type="match status" value="1"/>
</dbReference>
<dbReference type="PANTHER" id="PTHR23244">
    <property type="entry name" value="KELCH REPEAT DOMAIN"/>
    <property type="match status" value="1"/>
</dbReference>
<name>A0ABP0EJ15_9ASCO</name>
<protein>
    <recommendedName>
        <fullName evidence="3">BTB domain-containing protein</fullName>
    </recommendedName>
</protein>
<dbReference type="SUPFAM" id="SSF54695">
    <property type="entry name" value="POZ domain"/>
    <property type="match status" value="1"/>
</dbReference>
<reference evidence="4 5" key="1">
    <citation type="submission" date="2024-01" db="EMBL/GenBank/DDBJ databases">
        <authorList>
            <consortium name="Genoscope - CEA"/>
            <person name="William W."/>
        </authorList>
    </citation>
    <scope>NUCLEOTIDE SEQUENCE [LARGE SCALE GENOMIC DNA]</scope>
    <source>
        <strain evidence="4 5">29B2s-10</strain>
    </source>
</reference>
<accession>A0ABP0EJ15</accession>